<name>A0A2I0QWN1_9BACI</name>
<evidence type="ECO:0000256" key="1">
    <source>
        <dbReference type="ARBA" id="ARBA00006432"/>
    </source>
</evidence>
<dbReference type="AlphaFoldDB" id="A0A2I0QWN1"/>
<dbReference type="InterPro" id="IPR045851">
    <property type="entry name" value="AMP-bd_C_sf"/>
</dbReference>
<sequence>MMQQYGNEVDPYQLELLLSQHSKIKEAKVVNIPDPQSGEIIIAWVIRESSDLSEAEVLHYCREEVSSSEVPQAVYFTEEFPMTASGKIQKVKLRDDAIKRYSK</sequence>
<accession>A0A2I0QWN1</accession>
<dbReference type="EMBL" id="PJNH01000001">
    <property type="protein sequence ID" value="PKR78742.1"/>
    <property type="molecule type" value="Genomic_DNA"/>
</dbReference>
<evidence type="ECO:0000313" key="5">
    <source>
        <dbReference type="Proteomes" id="UP000243524"/>
    </source>
</evidence>
<feature type="domain" description="AMP-binding enzyme C-terminal" evidence="3">
    <location>
        <begin position="14"/>
        <end position="87"/>
    </location>
</feature>
<protein>
    <recommendedName>
        <fullName evidence="3">AMP-binding enzyme C-terminal domain-containing protein</fullName>
    </recommendedName>
</protein>
<evidence type="ECO:0000259" key="3">
    <source>
        <dbReference type="Pfam" id="PF13193"/>
    </source>
</evidence>
<dbReference type="PANTHER" id="PTHR43859">
    <property type="entry name" value="ACYL-ACTIVATING ENZYME"/>
    <property type="match status" value="1"/>
</dbReference>
<dbReference type="InterPro" id="IPR025110">
    <property type="entry name" value="AMP-bd_C"/>
</dbReference>
<dbReference type="PANTHER" id="PTHR43859:SF2">
    <property type="entry name" value="BUTYRATE--COA LIGASE AAE11, PEROXISOMAL"/>
    <property type="match status" value="1"/>
</dbReference>
<organism evidence="4 5">
    <name type="scientific">Halalkalibacillus sediminis</name>
    <dbReference type="NCBI Taxonomy" id="2018042"/>
    <lineage>
        <taxon>Bacteria</taxon>
        <taxon>Bacillati</taxon>
        <taxon>Bacillota</taxon>
        <taxon>Bacilli</taxon>
        <taxon>Bacillales</taxon>
        <taxon>Bacillaceae</taxon>
        <taxon>Halalkalibacillus</taxon>
    </lineage>
</organism>
<proteinExistence type="inferred from homology"/>
<comment type="similarity">
    <text evidence="1">Belongs to the ATP-dependent AMP-binding enzyme family.</text>
</comment>
<dbReference type="Proteomes" id="UP000243524">
    <property type="component" value="Unassembled WGS sequence"/>
</dbReference>
<evidence type="ECO:0000256" key="2">
    <source>
        <dbReference type="ARBA" id="ARBA00022598"/>
    </source>
</evidence>
<dbReference type="Gene3D" id="3.30.300.30">
    <property type="match status" value="1"/>
</dbReference>
<keyword evidence="2" id="KW-0436">Ligase</keyword>
<keyword evidence="5" id="KW-1185">Reference proteome</keyword>
<dbReference type="OrthoDB" id="2967997at2"/>
<dbReference type="GO" id="GO:0016874">
    <property type="term" value="F:ligase activity"/>
    <property type="evidence" value="ECO:0007669"/>
    <property type="project" value="UniProtKB-KW"/>
</dbReference>
<dbReference type="RefSeq" id="WP_101330485.1">
    <property type="nucleotide sequence ID" value="NZ_PJNH01000001.1"/>
</dbReference>
<dbReference type="SUPFAM" id="SSF56801">
    <property type="entry name" value="Acetyl-CoA synthetase-like"/>
    <property type="match status" value="1"/>
</dbReference>
<gene>
    <name evidence="4" type="ORF">CEY16_03010</name>
</gene>
<reference evidence="4 5" key="1">
    <citation type="submission" date="2017-06" db="EMBL/GenBank/DDBJ databases">
        <title>the draft geome sequence of Illustriluteabacillus marina B3227.</title>
        <authorList>
            <person name="He R.-H."/>
            <person name="Du Z.-J."/>
        </authorList>
    </citation>
    <scope>NUCLEOTIDE SEQUENCE [LARGE SCALE GENOMIC DNA]</scope>
    <source>
        <strain evidence="4 5">B3227</strain>
    </source>
</reference>
<dbReference type="Pfam" id="PF13193">
    <property type="entry name" value="AMP-binding_C"/>
    <property type="match status" value="1"/>
</dbReference>
<comment type="caution">
    <text evidence="4">The sequence shown here is derived from an EMBL/GenBank/DDBJ whole genome shotgun (WGS) entry which is preliminary data.</text>
</comment>
<evidence type="ECO:0000313" key="4">
    <source>
        <dbReference type="EMBL" id="PKR78742.1"/>
    </source>
</evidence>